<organism evidence="2 3">
    <name type="scientific">Streptomyces gulbargensis</name>
    <dbReference type="NCBI Taxonomy" id="364901"/>
    <lineage>
        <taxon>Bacteria</taxon>
        <taxon>Bacillati</taxon>
        <taxon>Actinomycetota</taxon>
        <taxon>Actinomycetes</taxon>
        <taxon>Kitasatosporales</taxon>
        <taxon>Streptomycetaceae</taxon>
        <taxon>Streptomyces</taxon>
    </lineage>
</organism>
<dbReference type="CDD" id="cd04301">
    <property type="entry name" value="NAT_SF"/>
    <property type="match status" value="1"/>
</dbReference>
<keyword evidence="3" id="KW-1185">Reference proteome</keyword>
<dbReference type="Proteomes" id="UP001501000">
    <property type="component" value="Unassembled WGS sequence"/>
</dbReference>
<comment type="caution">
    <text evidence="2">The sequence shown here is derived from an EMBL/GenBank/DDBJ whole genome shotgun (WGS) entry which is preliminary data.</text>
</comment>
<dbReference type="Gene3D" id="3.40.630.30">
    <property type="match status" value="1"/>
</dbReference>
<dbReference type="EMBL" id="BAABAJ010000002">
    <property type="protein sequence ID" value="GAA3902060.1"/>
    <property type="molecule type" value="Genomic_DNA"/>
</dbReference>
<dbReference type="InterPro" id="IPR027455">
    <property type="entry name" value="Sper_AcTfrase_N"/>
</dbReference>
<dbReference type="PROSITE" id="PS51186">
    <property type="entry name" value="GNAT"/>
    <property type="match status" value="1"/>
</dbReference>
<evidence type="ECO:0000259" key="1">
    <source>
        <dbReference type="PROSITE" id="PS51186"/>
    </source>
</evidence>
<accession>A0ABP7LN10</accession>
<dbReference type="Gene3D" id="1.10.287.900">
    <property type="entry name" value="The crystal structure of the spermine/spermidine acetyltransferase from enterococcus faecali"/>
    <property type="match status" value="1"/>
</dbReference>
<proteinExistence type="predicted"/>
<reference evidence="3" key="1">
    <citation type="journal article" date="2019" name="Int. J. Syst. Evol. Microbiol.">
        <title>The Global Catalogue of Microorganisms (GCM) 10K type strain sequencing project: providing services to taxonomists for standard genome sequencing and annotation.</title>
        <authorList>
            <consortium name="The Broad Institute Genomics Platform"/>
            <consortium name="The Broad Institute Genome Sequencing Center for Infectious Disease"/>
            <person name="Wu L."/>
            <person name="Ma J."/>
        </authorList>
    </citation>
    <scope>NUCLEOTIDE SEQUENCE [LARGE SCALE GENOMIC DNA]</scope>
    <source>
        <strain evidence="3">JCM 16956</strain>
    </source>
</reference>
<dbReference type="Pfam" id="PF00583">
    <property type="entry name" value="Acetyltransf_1"/>
    <property type="match status" value="1"/>
</dbReference>
<feature type="domain" description="N-acetyltransferase" evidence="1">
    <location>
        <begin position="41"/>
        <end position="191"/>
    </location>
</feature>
<sequence length="191" mass="21233">MEDRHRPRFYPAVPRDGNAVNRVPRPVTITTVRDMTTSPSLQIEKITLANVDAALALRVHPHQENNVAPVERSLAEAYAAGEAAWPRLILDGDRTVGFLMAFLDLPWNPDADPADRRSGLWRLNIAADAQGKGYGRFAVQAVRDELRRRGASRMYVTWEPGGDGPGAFYERLGFRPTGEVSGRQTVGVLEW</sequence>
<dbReference type="InterPro" id="IPR016181">
    <property type="entry name" value="Acyl_CoA_acyltransferase"/>
</dbReference>
<name>A0ABP7LN10_9ACTN</name>
<protein>
    <submittedName>
        <fullName evidence="2">GNAT family N-acetyltransferase</fullName>
    </submittedName>
</protein>
<gene>
    <name evidence="2" type="ORF">GCM10022244_10350</name>
</gene>
<evidence type="ECO:0000313" key="3">
    <source>
        <dbReference type="Proteomes" id="UP001501000"/>
    </source>
</evidence>
<dbReference type="InterPro" id="IPR000182">
    <property type="entry name" value="GNAT_dom"/>
</dbReference>
<evidence type="ECO:0000313" key="2">
    <source>
        <dbReference type="EMBL" id="GAA3902060.1"/>
    </source>
</evidence>
<dbReference type="SUPFAM" id="SSF55729">
    <property type="entry name" value="Acyl-CoA N-acyltransferases (Nat)"/>
    <property type="match status" value="1"/>
</dbReference>